<comment type="similarity">
    <text evidence="5">Belongs to the bacterial ribosomal protein bL25 family. CTC subfamily.</text>
</comment>
<dbReference type="Proteomes" id="UP001595978">
    <property type="component" value="Unassembled WGS sequence"/>
</dbReference>
<dbReference type="InterPro" id="IPR029751">
    <property type="entry name" value="Ribosomal_L25_dom"/>
</dbReference>
<feature type="region of interest" description="Disordered" evidence="6">
    <location>
        <begin position="184"/>
        <end position="207"/>
    </location>
</feature>
<dbReference type="InterPro" id="IPR020930">
    <property type="entry name" value="Ribosomal_uL5_bac-type"/>
</dbReference>
<dbReference type="EMBL" id="JBHSNQ010000192">
    <property type="protein sequence ID" value="MFC5543232.1"/>
    <property type="molecule type" value="Genomic_DNA"/>
</dbReference>
<sequence length="207" mass="22742">MSTVLQAEKRKTGVRSELAQLRKGGRIPAVIYGYNIENTPISVDYKEIAKEVQKRGKTGIFDLDVEGKRVKALIHEVQRDSLKGEVLHIDFFSVNMDEEVEVDVPIHAAGESIGVKEGGVLTQILNTLRIKVKPAEIPEKIDIDISTLGIGDTLFISDIRERVDYKILEGDDVTIFTVTAPATARDAGQGDDDNQDIKATEAPQSQA</sequence>
<comment type="subunit">
    <text evidence="5">Part of the 50S ribosomal subunit; part of the 5S rRNA/L5/L18/L25 subcomplex. Contacts the 5S rRNA. Binds to the 5S rRNA independently of L5 and L18.</text>
</comment>
<dbReference type="GO" id="GO:0005840">
    <property type="term" value="C:ribosome"/>
    <property type="evidence" value="ECO:0007669"/>
    <property type="project" value="UniProtKB-KW"/>
</dbReference>
<dbReference type="Pfam" id="PF14693">
    <property type="entry name" value="Ribosomal_TL5_C"/>
    <property type="match status" value="1"/>
</dbReference>
<keyword evidence="4 5" id="KW-0687">Ribonucleoprotein</keyword>
<dbReference type="PANTHER" id="PTHR33284:SF1">
    <property type="entry name" value="RIBOSOMAL PROTEIN L25_GLN-TRNA SYNTHETASE, ANTI-CODON-BINDING DOMAIN-CONTAINING PROTEIN"/>
    <property type="match status" value="1"/>
</dbReference>
<proteinExistence type="inferred from homology"/>
<keyword evidence="1 5" id="KW-0699">rRNA-binding</keyword>
<evidence type="ECO:0000259" key="7">
    <source>
        <dbReference type="Pfam" id="PF01386"/>
    </source>
</evidence>
<dbReference type="InterPro" id="IPR020057">
    <property type="entry name" value="Ribosomal_bL25_b-dom"/>
</dbReference>
<dbReference type="PANTHER" id="PTHR33284">
    <property type="entry name" value="RIBOSOMAL PROTEIN L25/GLN-TRNA SYNTHETASE, ANTI-CODON-BINDING DOMAIN-CONTAINING PROTEIN"/>
    <property type="match status" value="1"/>
</dbReference>
<dbReference type="Gene3D" id="2.40.240.10">
    <property type="entry name" value="Ribosomal Protein L25, Chain P"/>
    <property type="match status" value="1"/>
</dbReference>
<dbReference type="InterPro" id="IPR020056">
    <property type="entry name" value="Rbsml_bL25/Gln-tRNA_synth_N"/>
</dbReference>
<dbReference type="NCBIfam" id="TIGR00731">
    <property type="entry name" value="bL25_bact_ctc"/>
    <property type="match status" value="1"/>
</dbReference>
<keyword evidence="10" id="KW-1185">Reference proteome</keyword>
<evidence type="ECO:0000256" key="3">
    <source>
        <dbReference type="ARBA" id="ARBA00022980"/>
    </source>
</evidence>
<dbReference type="Gene3D" id="2.170.120.20">
    <property type="entry name" value="Ribosomal protein L25, beta domain"/>
    <property type="match status" value="1"/>
</dbReference>
<comment type="function">
    <text evidence="5">This is one of the proteins that binds to the 5S RNA in the ribosome where it forms part of the central protuberance.</text>
</comment>
<protein>
    <recommendedName>
        <fullName evidence="5">Large ribosomal subunit protein bL25</fullName>
    </recommendedName>
    <alternativeName>
        <fullName evidence="5">General stress protein CTC</fullName>
    </alternativeName>
</protein>
<evidence type="ECO:0000259" key="8">
    <source>
        <dbReference type="Pfam" id="PF14693"/>
    </source>
</evidence>
<evidence type="ECO:0000313" key="9">
    <source>
        <dbReference type="EMBL" id="MFC5543232.1"/>
    </source>
</evidence>
<evidence type="ECO:0000256" key="4">
    <source>
        <dbReference type="ARBA" id="ARBA00023274"/>
    </source>
</evidence>
<comment type="caution">
    <text evidence="9">The sequence shown here is derived from an EMBL/GenBank/DDBJ whole genome shotgun (WGS) entry which is preliminary data.</text>
</comment>
<dbReference type="NCBIfam" id="NF004133">
    <property type="entry name" value="PRK05618.2-4"/>
    <property type="match status" value="1"/>
</dbReference>
<dbReference type="HAMAP" id="MF_01334">
    <property type="entry name" value="Ribosomal_bL25_CTC"/>
    <property type="match status" value="1"/>
</dbReference>
<keyword evidence="2 5" id="KW-0694">RNA-binding</keyword>
<evidence type="ECO:0000256" key="1">
    <source>
        <dbReference type="ARBA" id="ARBA00022730"/>
    </source>
</evidence>
<accession>A0ABW0RJY3</accession>
<evidence type="ECO:0000256" key="6">
    <source>
        <dbReference type="SAM" id="MobiDB-lite"/>
    </source>
</evidence>
<dbReference type="InterPro" id="IPR001021">
    <property type="entry name" value="Ribosomal_bL25_long"/>
</dbReference>
<organism evidence="9 10">
    <name type="scientific">Ureibacillus suwonensis</name>
    <dbReference type="NCBI Taxonomy" id="313007"/>
    <lineage>
        <taxon>Bacteria</taxon>
        <taxon>Bacillati</taxon>
        <taxon>Bacillota</taxon>
        <taxon>Bacilli</taxon>
        <taxon>Bacillales</taxon>
        <taxon>Caryophanaceae</taxon>
        <taxon>Ureibacillus</taxon>
    </lineage>
</organism>
<dbReference type="CDD" id="cd00495">
    <property type="entry name" value="Ribosomal_L25_TL5_CTC"/>
    <property type="match status" value="1"/>
</dbReference>
<dbReference type="Pfam" id="PF01386">
    <property type="entry name" value="Ribosomal_L25p"/>
    <property type="match status" value="1"/>
</dbReference>
<feature type="domain" description="Large ribosomal subunit protein bL25 L25" evidence="7">
    <location>
        <begin position="5"/>
        <end position="91"/>
    </location>
</feature>
<dbReference type="InterPro" id="IPR037121">
    <property type="entry name" value="Ribosomal_bL25_C"/>
</dbReference>
<reference evidence="10" key="1">
    <citation type="journal article" date="2019" name="Int. J. Syst. Evol. Microbiol.">
        <title>The Global Catalogue of Microorganisms (GCM) 10K type strain sequencing project: providing services to taxonomists for standard genome sequencing and annotation.</title>
        <authorList>
            <consortium name="The Broad Institute Genomics Platform"/>
            <consortium name="The Broad Institute Genome Sequencing Center for Infectious Disease"/>
            <person name="Wu L."/>
            <person name="Ma J."/>
        </authorList>
    </citation>
    <scope>NUCLEOTIDE SEQUENCE [LARGE SCALE GENOMIC DNA]</scope>
    <source>
        <strain evidence="10">CCUG 56331</strain>
    </source>
</reference>
<dbReference type="InterPro" id="IPR011035">
    <property type="entry name" value="Ribosomal_bL25/Gln-tRNA_synth"/>
</dbReference>
<name>A0ABW0RJY3_9BACL</name>
<feature type="domain" description="Large ribosomal subunit protein bL25 beta" evidence="8">
    <location>
        <begin position="99"/>
        <end position="181"/>
    </location>
</feature>
<evidence type="ECO:0000313" key="10">
    <source>
        <dbReference type="Proteomes" id="UP001595978"/>
    </source>
</evidence>
<evidence type="ECO:0000256" key="2">
    <source>
        <dbReference type="ARBA" id="ARBA00022884"/>
    </source>
</evidence>
<dbReference type="SUPFAM" id="SSF50715">
    <property type="entry name" value="Ribosomal protein L25-like"/>
    <property type="match status" value="1"/>
</dbReference>
<dbReference type="RefSeq" id="WP_390310623.1">
    <property type="nucleotide sequence ID" value="NZ_JBHSNQ010000192.1"/>
</dbReference>
<gene>
    <name evidence="5" type="primary">rplY</name>
    <name evidence="5" type="synonym">ctc</name>
    <name evidence="9" type="ORF">ACFPOH_16095</name>
</gene>
<evidence type="ECO:0000256" key="5">
    <source>
        <dbReference type="HAMAP-Rule" id="MF_01334"/>
    </source>
</evidence>
<keyword evidence="3 5" id="KW-0689">Ribosomal protein</keyword>